<evidence type="ECO:0000313" key="2">
    <source>
        <dbReference type="Proteomes" id="UP000189627"/>
    </source>
</evidence>
<name>A0A1U9V426_CUPNE</name>
<keyword evidence="1" id="KW-0614">Plasmid</keyword>
<proteinExistence type="predicted"/>
<protein>
    <submittedName>
        <fullName evidence="1">Uncharacterized protein</fullName>
    </submittedName>
</protein>
<gene>
    <name evidence="1" type="ORF">BJN34_35895</name>
</gene>
<dbReference type="EMBL" id="CP017759">
    <property type="protein sequence ID" value="AQV99261.1"/>
    <property type="molecule type" value="Genomic_DNA"/>
</dbReference>
<dbReference type="OrthoDB" id="6388119at2"/>
<reference evidence="2" key="1">
    <citation type="submission" date="2017-02" db="EMBL/GenBank/DDBJ databases">
        <title>Complete genome sequence of Cupriavidus necator strain NH9, a 3-chlorobenzoate degrader.</title>
        <authorList>
            <person name="Moriuchi R."/>
            <person name="Dohra H."/>
            <person name="Ogawa N."/>
        </authorList>
    </citation>
    <scope>NUCLEOTIDE SEQUENCE [LARGE SCALE GENOMIC DNA]</scope>
    <source>
        <strain evidence="2">NH9</strain>
        <plasmid evidence="2">penh92</plasmid>
    </source>
</reference>
<dbReference type="AlphaFoldDB" id="A0A1U9V426"/>
<evidence type="ECO:0000313" key="1">
    <source>
        <dbReference type="EMBL" id="AQV99261.1"/>
    </source>
</evidence>
<accession>A0A1U9V426</accession>
<dbReference type="KEGG" id="cuh:BJN34_35895"/>
<organism evidence="1 2">
    <name type="scientific">Cupriavidus necator</name>
    <name type="common">Alcaligenes eutrophus</name>
    <name type="synonym">Ralstonia eutropha</name>
    <dbReference type="NCBI Taxonomy" id="106590"/>
    <lineage>
        <taxon>Bacteria</taxon>
        <taxon>Pseudomonadati</taxon>
        <taxon>Pseudomonadota</taxon>
        <taxon>Betaproteobacteria</taxon>
        <taxon>Burkholderiales</taxon>
        <taxon>Burkholderiaceae</taxon>
        <taxon>Cupriavidus</taxon>
    </lineage>
</organism>
<geneLocation type="plasmid" evidence="2">
    <name>penh92</name>
</geneLocation>
<dbReference type="Proteomes" id="UP000189627">
    <property type="component" value="Plasmid pENH92"/>
</dbReference>
<sequence>MTRLGIERSNGLVYEGRGSPSHLVMPTPVVSQATLIEAASDFTKVPLGLDSHPFTWMFREESFDPVSRVRRGRLFQKFGPHAWEQILVDAHPAIQSDLSAARSSGKVSKELGVYIECTELLSKPRRGEGSRLAIGVADAYSLWRIIQTERTASLGVMVTLRAESAFDILPELNKAQVGPDHLAVVQAAIERVLDAAYRELPTSVVDQCRNACTVLASRWLCQASGNRALLKEDLGSCIKALQQLAEPRIALGGALQIIRTLHPRGKDNEAHARGLRPVSEEDAQMAVHLVGFVMREVGWGSH</sequence>